<feature type="transmembrane region" description="Helical" evidence="1">
    <location>
        <begin position="106"/>
        <end position="124"/>
    </location>
</feature>
<accession>A0A0F8W9Q3</accession>
<feature type="transmembrane region" description="Helical" evidence="1">
    <location>
        <begin position="9"/>
        <end position="28"/>
    </location>
</feature>
<feature type="transmembrane region" description="Helical" evidence="1">
    <location>
        <begin position="34"/>
        <end position="57"/>
    </location>
</feature>
<organism evidence="2">
    <name type="scientific">marine sediment metagenome</name>
    <dbReference type="NCBI Taxonomy" id="412755"/>
    <lineage>
        <taxon>unclassified sequences</taxon>
        <taxon>metagenomes</taxon>
        <taxon>ecological metagenomes</taxon>
    </lineage>
</organism>
<dbReference type="AlphaFoldDB" id="A0A0F8W9Q3"/>
<sequence length="133" mass="15172">MELKKINQAVVIGLIAWLLGFFGIFFFYRSPSFSSLVIPLVIIGAPLPMWAASYLYVKSVESSRAVYYSVIFSLIFLIVQFILDGIFAFSIFFLNKPPLSDISIKNLFQSLLIAYFYIATIPLLEARRKGRQK</sequence>
<name>A0A0F8W9Q3_9ZZZZ</name>
<gene>
    <name evidence="2" type="ORF">LCGC14_3095850</name>
</gene>
<protein>
    <submittedName>
        <fullName evidence="2">Uncharacterized protein</fullName>
    </submittedName>
</protein>
<reference evidence="2" key="1">
    <citation type="journal article" date="2015" name="Nature">
        <title>Complex archaea that bridge the gap between prokaryotes and eukaryotes.</title>
        <authorList>
            <person name="Spang A."/>
            <person name="Saw J.H."/>
            <person name="Jorgensen S.L."/>
            <person name="Zaremba-Niedzwiedzka K."/>
            <person name="Martijn J."/>
            <person name="Lind A.E."/>
            <person name="van Eijk R."/>
            <person name="Schleper C."/>
            <person name="Guy L."/>
            <person name="Ettema T.J."/>
        </authorList>
    </citation>
    <scope>NUCLEOTIDE SEQUENCE</scope>
</reference>
<keyword evidence="1" id="KW-0472">Membrane</keyword>
<comment type="caution">
    <text evidence="2">The sequence shown here is derived from an EMBL/GenBank/DDBJ whole genome shotgun (WGS) entry which is preliminary data.</text>
</comment>
<keyword evidence="1" id="KW-0812">Transmembrane</keyword>
<feature type="transmembrane region" description="Helical" evidence="1">
    <location>
        <begin position="69"/>
        <end position="94"/>
    </location>
</feature>
<proteinExistence type="predicted"/>
<evidence type="ECO:0000256" key="1">
    <source>
        <dbReference type="SAM" id="Phobius"/>
    </source>
</evidence>
<dbReference type="EMBL" id="LAZR01066563">
    <property type="protein sequence ID" value="KKK53333.1"/>
    <property type="molecule type" value="Genomic_DNA"/>
</dbReference>
<evidence type="ECO:0000313" key="2">
    <source>
        <dbReference type="EMBL" id="KKK53333.1"/>
    </source>
</evidence>
<keyword evidence="1" id="KW-1133">Transmembrane helix</keyword>